<name>A0A453SE65_AEGTS</name>
<dbReference type="Gramene" id="AET7Gv20921300.17">
    <property type="protein sequence ID" value="AET7Gv20921300.17"/>
    <property type="gene ID" value="AET7Gv20921300"/>
</dbReference>
<reference evidence="2" key="1">
    <citation type="journal article" date="2014" name="Science">
        <title>Ancient hybridizations among the ancestral genomes of bread wheat.</title>
        <authorList>
            <consortium name="International Wheat Genome Sequencing Consortium,"/>
            <person name="Marcussen T."/>
            <person name="Sandve S.R."/>
            <person name="Heier L."/>
            <person name="Spannagl M."/>
            <person name="Pfeifer M."/>
            <person name="Jakobsen K.S."/>
            <person name="Wulff B.B."/>
            <person name="Steuernagel B."/>
            <person name="Mayer K.F."/>
            <person name="Olsen O.A."/>
        </authorList>
    </citation>
    <scope>NUCLEOTIDE SEQUENCE [LARGE SCALE GENOMIC DNA]</scope>
    <source>
        <strain evidence="2">cv. AL8/78</strain>
    </source>
</reference>
<keyword evidence="2" id="KW-1185">Reference proteome</keyword>
<reference evidence="1" key="5">
    <citation type="journal article" date="2021" name="G3 (Bethesda)">
        <title>Aegilops tauschii genome assembly Aet v5.0 features greater sequence contiguity and improved annotation.</title>
        <authorList>
            <person name="Wang L."/>
            <person name="Zhu T."/>
            <person name="Rodriguez J.C."/>
            <person name="Deal K.R."/>
            <person name="Dubcovsky J."/>
            <person name="McGuire P.E."/>
            <person name="Lux T."/>
            <person name="Spannagl M."/>
            <person name="Mayer K.F.X."/>
            <person name="Baldrich P."/>
            <person name="Meyers B.C."/>
            <person name="Huo N."/>
            <person name="Gu Y.Q."/>
            <person name="Zhou H."/>
            <person name="Devos K.M."/>
            <person name="Bennetzen J.L."/>
            <person name="Unver T."/>
            <person name="Budak H."/>
            <person name="Gulick P.J."/>
            <person name="Galiba G."/>
            <person name="Kalapos B."/>
            <person name="Nelson D.R."/>
            <person name="Li P."/>
            <person name="You F.M."/>
            <person name="Luo M.C."/>
            <person name="Dvorak J."/>
        </authorList>
    </citation>
    <scope>NUCLEOTIDE SEQUENCE [LARGE SCALE GENOMIC DNA]</scope>
    <source>
        <strain evidence="1">cv. AL8/78</strain>
    </source>
</reference>
<sequence length="60" mass="6922">EQRGFIICLLETIKLAVLYDSLLNSRHHFYCQPFFSTQKLEDLVLLARVSCPTRHILSSG</sequence>
<reference evidence="1" key="3">
    <citation type="journal article" date="2017" name="Nature">
        <title>Genome sequence of the progenitor of the wheat D genome Aegilops tauschii.</title>
        <authorList>
            <person name="Luo M.C."/>
            <person name="Gu Y.Q."/>
            <person name="Puiu D."/>
            <person name="Wang H."/>
            <person name="Twardziok S.O."/>
            <person name="Deal K.R."/>
            <person name="Huo N."/>
            <person name="Zhu T."/>
            <person name="Wang L."/>
            <person name="Wang Y."/>
            <person name="McGuire P.E."/>
            <person name="Liu S."/>
            <person name="Long H."/>
            <person name="Ramasamy R.K."/>
            <person name="Rodriguez J.C."/>
            <person name="Van S.L."/>
            <person name="Yuan L."/>
            <person name="Wang Z."/>
            <person name="Xia Z."/>
            <person name="Xiao L."/>
            <person name="Anderson O.D."/>
            <person name="Ouyang S."/>
            <person name="Liang Y."/>
            <person name="Zimin A.V."/>
            <person name="Pertea G."/>
            <person name="Qi P."/>
            <person name="Bennetzen J.L."/>
            <person name="Dai X."/>
            <person name="Dawson M.W."/>
            <person name="Muller H.G."/>
            <person name="Kugler K."/>
            <person name="Rivarola-Duarte L."/>
            <person name="Spannagl M."/>
            <person name="Mayer K.F.X."/>
            <person name="Lu F.H."/>
            <person name="Bevan M.W."/>
            <person name="Leroy P."/>
            <person name="Li P."/>
            <person name="You F.M."/>
            <person name="Sun Q."/>
            <person name="Liu Z."/>
            <person name="Lyons E."/>
            <person name="Wicker T."/>
            <person name="Salzberg S.L."/>
            <person name="Devos K.M."/>
            <person name="Dvorak J."/>
        </authorList>
    </citation>
    <scope>NUCLEOTIDE SEQUENCE [LARGE SCALE GENOMIC DNA]</scope>
    <source>
        <strain evidence="1">cv. AL8/78</strain>
    </source>
</reference>
<dbReference type="AlphaFoldDB" id="A0A453SE65"/>
<organism evidence="1 2">
    <name type="scientific">Aegilops tauschii subsp. strangulata</name>
    <name type="common">Goatgrass</name>
    <dbReference type="NCBI Taxonomy" id="200361"/>
    <lineage>
        <taxon>Eukaryota</taxon>
        <taxon>Viridiplantae</taxon>
        <taxon>Streptophyta</taxon>
        <taxon>Embryophyta</taxon>
        <taxon>Tracheophyta</taxon>
        <taxon>Spermatophyta</taxon>
        <taxon>Magnoliopsida</taxon>
        <taxon>Liliopsida</taxon>
        <taxon>Poales</taxon>
        <taxon>Poaceae</taxon>
        <taxon>BOP clade</taxon>
        <taxon>Pooideae</taxon>
        <taxon>Triticodae</taxon>
        <taxon>Triticeae</taxon>
        <taxon>Triticinae</taxon>
        <taxon>Aegilops</taxon>
    </lineage>
</organism>
<protein>
    <submittedName>
        <fullName evidence="1">Uncharacterized protein</fullName>
    </submittedName>
</protein>
<evidence type="ECO:0000313" key="2">
    <source>
        <dbReference type="Proteomes" id="UP000015105"/>
    </source>
</evidence>
<accession>A0A453SE65</accession>
<dbReference type="EnsemblPlants" id="AET7Gv20921300.17">
    <property type="protein sequence ID" value="AET7Gv20921300.17"/>
    <property type="gene ID" value="AET7Gv20921300"/>
</dbReference>
<proteinExistence type="predicted"/>
<evidence type="ECO:0000313" key="1">
    <source>
        <dbReference type="EnsemblPlants" id="AET7Gv20921300.17"/>
    </source>
</evidence>
<dbReference type="Proteomes" id="UP000015105">
    <property type="component" value="Chromosome 7D"/>
</dbReference>
<reference evidence="2" key="2">
    <citation type="journal article" date="2017" name="Nat. Plants">
        <title>The Aegilops tauschii genome reveals multiple impacts of transposons.</title>
        <authorList>
            <person name="Zhao G."/>
            <person name="Zou C."/>
            <person name="Li K."/>
            <person name="Wang K."/>
            <person name="Li T."/>
            <person name="Gao L."/>
            <person name="Zhang X."/>
            <person name="Wang H."/>
            <person name="Yang Z."/>
            <person name="Liu X."/>
            <person name="Jiang W."/>
            <person name="Mao L."/>
            <person name="Kong X."/>
            <person name="Jiao Y."/>
            <person name="Jia J."/>
        </authorList>
    </citation>
    <scope>NUCLEOTIDE SEQUENCE [LARGE SCALE GENOMIC DNA]</scope>
    <source>
        <strain evidence="2">cv. AL8/78</strain>
    </source>
</reference>
<reference evidence="1" key="4">
    <citation type="submission" date="2019-03" db="UniProtKB">
        <authorList>
            <consortium name="EnsemblPlants"/>
        </authorList>
    </citation>
    <scope>IDENTIFICATION</scope>
</reference>